<evidence type="ECO:0000313" key="1">
    <source>
        <dbReference type="EMBL" id="MEW9501632.1"/>
    </source>
</evidence>
<dbReference type="InterPro" id="IPR019673">
    <property type="entry name" value="Spore_germination_GerPC"/>
</dbReference>
<dbReference type="RefSeq" id="WP_367779113.1">
    <property type="nucleotide sequence ID" value="NZ_JBFMIA010000004.1"/>
</dbReference>
<evidence type="ECO:0000313" key="2">
    <source>
        <dbReference type="Proteomes" id="UP001556040"/>
    </source>
</evidence>
<sequence>MQQLYHQIYILQQQLAQCMDRLGKIEQQLDDGSNEQRSPSTIHIEKIEYKFDQLKVETLEGTLSIGLSPTELAKHNVEIPCCDTADPTYEQTRQFIENQIPTIFAGHSSIVDPAGQPISKEQLTDQLLQQLPQRTEQLKANHKGPAPLSNEQLTALLNRDVAHALHALRAQQPKSGEEGSH</sequence>
<proteinExistence type="predicted"/>
<organism evidence="1 2">
    <name type="scientific">Jeotgalibacillus marinus</name>
    <dbReference type="NCBI Taxonomy" id="86667"/>
    <lineage>
        <taxon>Bacteria</taxon>
        <taxon>Bacillati</taxon>
        <taxon>Bacillota</taxon>
        <taxon>Bacilli</taxon>
        <taxon>Bacillales</taxon>
        <taxon>Caryophanaceae</taxon>
        <taxon>Jeotgalibacillus</taxon>
    </lineage>
</organism>
<gene>
    <name evidence="1" type="primary">gerPC</name>
    <name evidence="1" type="ORF">AB1471_07435</name>
</gene>
<protein>
    <submittedName>
        <fullName evidence="1">Spore germination protein GerPC</fullName>
    </submittedName>
</protein>
<dbReference type="Proteomes" id="UP001556040">
    <property type="component" value="Unassembled WGS sequence"/>
</dbReference>
<dbReference type="EMBL" id="JBFMIA010000004">
    <property type="protein sequence ID" value="MEW9501632.1"/>
    <property type="molecule type" value="Genomic_DNA"/>
</dbReference>
<comment type="caution">
    <text evidence="1">The sequence shown here is derived from an EMBL/GenBank/DDBJ whole genome shotgun (WGS) entry which is preliminary data.</text>
</comment>
<dbReference type="Pfam" id="PF10737">
    <property type="entry name" value="GerPC"/>
    <property type="match status" value="1"/>
</dbReference>
<keyword evidence="2" id="KW-1185">Reference proteome</keyword>
<reference evidence="1 2" key="1">
    <citation type="journal article" date="1979" name="Int. J. Syst. Evol. Microbiol.">
        <title>Bacillus globisporus subsp. marinus subsp. nov.</title>
        <authorList>
            <person name="Liu H."/>
        </authorList>
    </citation>
    <scope>NUCLEOTIDE SEQUENCE [LARGE SCALE GENOMIC DNA]</scope>
    <source>
        <strain evidence="1 2">DSM 1297</strain>
    </source>
</reference>
<accession>A0ABV3Q2U2</accession>
<name>A0ABV3Q2U2_9BACL</name>